<reference evidence="2 3" key="1">
    <citation type="submission" date="2018-03" db="EMBL/GenBank/DDBJ databases">
        <title>Genomic Encyclopedia of Archaeal and Bacterial Type Strains, Phase II (KMG-II): from individual species to whole genera.</title>
        <authorList>
            <person name="Goeker M."/>
        </authorList>
    </citation>
    <scope>NUCLEOTIDE SEQUENCE [LARGE SCALE GENOMIC DNA]</scope>
    <source>
        <strain evidence="2 3">DSM 45211</strain>
    </source>
</reference>
<dbReference type="InterPro" id="IPR052171">
    <property type="entry name" value="NHEJ_LigD"/>
</dbReference>
<gene>
    <name evidence="2" type="ORF">CLV30_102438</name>
</gene>
<dbReference type="Gene3D" id="3.90.920.10">
    <property type="entry name" value="DNA primase, PRIM domain"/>
    <property type="match status" value="1"/>
</dbReference>
<keyword evidence="3" id="KW-1185">Reference proteome</keyword>
<dbReference type="PANTHER" id="PTHR42705:SF2">
    <property type="entry name" value="BIFUNCTIONAL NON-HOMOLOGOUS END JOINING PROTEIN LIGD"/>
    <property type="match status" value="1"/>
</dbReference>
<dbReference type="Pfam" id="PF21686">
    <property type="entry name" value="LigD_Prim-Pol"/>
    <property type="match status" value="1"/>
</dbReference>
<protein>
    <submittedName>
        <fullName evidence="2">Bifunctional non-homologous end joining protein LigD</fullName>
    </submittedName>
</protein>
<dbReference type="PANTHER" id="PTHR42705">
    <property type="entry name" value="BIFUNCTIONAL NON-HOMOLOGOUS END JOINING PROTEIN LIGD"/>
    <property type="match status" value="1"/>
</dbReference>
<evidence type="ECO:0000259" key="1">
    <source>
        <dbReference type="Pfam" id="PF21686"/>
    </source>
</evidence>
<dbReference type="Proteomes" id="UP000243528">
    <property type="component" value="Unassembled WGS sequence"/>
</dbReference>
<organism evidence="2 3">
    <name type="scientific">Haloactinopolyspora alba</name>
    <dbReference type="NCBI Taxonomy" id="648780"/>
    <lineage>
        <taxon>Bacteria</taxon>
        <taxon>Bacillati</taxon>
        <taxon>Actinomycetota</taxon>
        <taxon>Actinomycetes</taxon>
        <taxon>Jiangellales</taxon>
        <taxon>Jiangellaceae</taxon>
        <taxon>Haloactinopolyspora</taxon>
    </lineage>
</organism>
<dbReference type="CDD" id="cd04863">
    <property type="entry name" value="MtLigD_Pol_like"/>
    <property type="match status" value="1"/>
</dbReference>
<dbReference type="InterPro" id="IPR014145">
    <property type="entry name" value="LigD_pol_dom"/>
</dbReference>
<feature type="domain" description="DNA ligase D polymerase" evidence="1">
    <location>
        <begin position="34"/>
        <end position="270"/>
    </location>
</feature>
<dbReference type="NCBIfam" id="TIGR02778">
    <property type="entry name" value="ligD_pol"/>
    <property type="match status" value="1"/>
</dbReference>
<evidence type="ECO:0000313" key="2">
    <source>
        <dbReference type="EMBL" id="PSL07049.1"/>
    </source>
</evidence>
<name>A0A2P8EC49_9ACTN</name>
<dbReference type="AlphaFoldDB" id="A0A2P8EC49"/>
<dbReference type="InterPro" id="IPR033649">
    <property type="entry name" value="MtLigD_Pol-like"/>
</dbReference>
<proteinExistence type="predicted"/>
<sequence length="309" mass="34922">MTTTHLSDGVMEIEGRELELSNLDKVLYPRTGATKRDVLEYYRTVAPVLLPHLEGRPLTMKRFPDGVRGQSFYEKRCPPWRPDWISTTPVWTQRRQRDVDYCVIDDLPTLLWAVNLADLEMHAMLARADDLERPTMVLFDLDPGEGVGLVECAETALRLRDAIRHMDTEVLVRSSGSKGLHLTVPLNTDIGYERTKPFARALARRTESEHPDEVVSRMGKDKRRGKVFIDWSQNTPHKSTVVPFSLRARERPTVAVPLRWSEVEAVADGSAGPDDLLRTADQVTAELDERAELAGPLLHTRQQLPDLGG</sequence>
<comment type="caution">
    <text evidence="2">The sequence shown here is derived from an EMBL/GenBank/DDBJ whole genome shotgun (WGS) entry which is preliminary data.</text>
</comment>
<dbReference type="RefSeq" id="WP_205740417.1">
    <property type="nucleotide sequence ID" value="NZ_ML142898.1"/>
</dbReference>
<accession>A0A2P8EC49</accession>
<dbReference type="EMBL" id="PYGE01000002">
    <property type="protein sequence ID" value="PSL07049.1"/>
    <property type="molecule type" value="Genomic_DNA"/>
</dbReference>
<evidence type="ECO:0000313" key="3">
    <source>
        <dbReference type="Proteomes" id="UP000243528"/>
    </source>
</evidence>